<organism evidence="1 2">
    <name type="scientific">Smallanthus sonchifolius</name>
    <dbReference type="NCBI Taxonomy" id="185202"/>
    <lineage>
        <taxon>Eukaryota</taxon>
        <taxon>Viridiplantae</taxon>
        <taxon>Streptophyta</taxon>
        <taxon>Embryophyta</taxon>
        <taxon>Tracheophyta</taxon>
        <taxon>Spermatophyta</taxon>
        <taxon>Magnoliopsida</taxon>
        <taxon>eudicotyledons</taxon>
        <taxon>Gunneridae</taxon>
        <taxon>Pentapetalae</taxon>
        <taxon>asterids</taxon>
        <taxon>campanulids</taxon>
        <taxon>Asterales</taxon>
        <taxon>Asteraceae</taxon>
        <taxon>Asteroideae</taxon>
        <taxon>Heliantheae alliance</taxon>
        <taxon>Millerieae</taxon>
        <taxon>Smallanthus</taxon>
    </lineage>
</organism>
<evidence type="ECO:0000313" key="2">
    <source>
        <dbReference type="Proteomes" id="UP001056120"/>
    </source>
</evidence>
<dbReference type="Proteomes" id="UP001056120">
    <property type="component" value="Linkage Group LG29"/>
</dbReference>
<accession>A0ACB8Y1A8</accession>
<proteinExistence type="predicted"/>
<gene>
    <name evidence="1" type="ORF">L1987_86886</name>
</gene>
<sequence length="540" mass="60958">MPCRGWAYVVVASLICTLAMAADAILAIWQWKLWFPNKFFTLNASTITLVAIAMKLPVDLTTEPDLCTSIVEDAKVMGISFLCCMKRFQKIANTFSSNGSSEIKEYSMYVVQIEEDAKLTDRILRNTLSYITRLLKASEKKEPRNLTLLLERSTCFNGVVVFENEQVKPLYEEENHNCWSLVVVTLTSITIALPNIAPRHVKLLLSSMREGLQICHHHAIEKRGDNIRNAAELLGKSKKILKILKARQLPDMDLDSRAYIDKWRVLAKSQVLNGGQGGASSTRIGPSSTSCILFFITMLANFLPSFGLMDDKELLMNTVALGIFAITIIANILIQTYTHVLLSQVTILLLVCPILWPFSIALIVSTYRKKLEHRVANGSDRNVTSEIEEYTRYVVHIEEEMKLSKRILRNTLHSITQLLNACEEKEPHNLMKLLSKSTGFNGVVEFDNDQVPPLYPEKTNNCRSLVVVTLTAIAISLPNIANDHFNMLLSSMREGLQIVRHIEECLNADGDSVKARKSARHIWTEVEMYYSLVLPTYHVP</sequence>
<name>A0ACB8Y1A8_9ASTR</name>
<protein>
    <submittedName>
        <fullName evidence="1">Uncharacterized protein</fullName>
    </submittedName>
</protein>
<reference evidence="2" key="1">
    <citation type="journal article" date="2022" name="Mol. Ecol. Resour.">
        <title>The genomes of chicory, endive, great burdock and yacon provide insights into Asteraceae palaeo-polyploidization history and plant inulin production.</title>
        <authorList>
            <person name="Fan W."/>
            <person name="Wang S."/>
            <person name="Wang H."/>
            <person name="Wang A."/>
            <person name="Jiang F."/>
            <person name="Liu H."/>
            <person name="Zhao H."/>
            <person name="Xu D."/>
            <person name="Zhang Y."/>
        </authorList>
    </citation>
    <scope>NUCLEOTIDE SEQUENCE [LARGE SCALE GENOMIC DNA]</scope>
    <source>
        <strain evidence="2">cv. Yunnan</strain>
    </source>
</reference>
<dbReference type="EMBL" id="CM042046">
    <property type="protein sequence ID" value="KAI3677263.1"/>
    <property type="molecule type" value="Genomic_DNA"/>
</dbReference>
<reference evidence="1 2" key="2">
    <citation type="journal article" date="2022" name="Mol. Ecol. Resour.">
        <title>The genomes of chicory, endive, great burdock and yacon provide insights into Asteraceae paleo-polyploidization history and plant inulin production.</title>
        <authorList>
            <person name="Fan W."/>
            <person name="Wang S."/>
            <person name="Wang H."/>
            <person name="Wang A."/>
            <person name="Jiang F."/>
            <person name="Liu H."/>
            <person name="Zhao H."/>
            <person name="Xu D."/>
            <person name="Zhang Y."/>
        </authorList>
    </citation>
    <scope>NUCLEOTIDE SEQUENCE [LARGE SCALE GENOMIC DNA]</scope>
    <source>
        <strain evidence="2">cv. Yunnan</strain>
        <tissue evidence="1">Leaves</tissue>
    </source>
</reference>
<evidence type="ECO:0000313" key="1">
    <source>
        <dbReference type="EMBL" id="KAI3677263.1"/>
    </source>
</evidence>
<keyword evidence="2" id="KW-1185">Reference proteome</keyword>
<comment type="caution">
    <text evidence="1">The sequence shown here is derived from an EMBL/GenBank/DDBJ whole genome shotgun (WGS) entry which is preliminary data.</text>
</comment>